<keyword evidence="3" id="KW-1185">Reference proteome</keyword>
<dbReference type="AlphaFoldDB" id="A0AAV0C844"/>
<dbReference type="PANTHER" id="PTHR33564:SF8">
    <property type="entry name" value="TRANSMEMBRANE PROTEIN"/>
    <property type="match status" value="1"/>
</dbReference>
<reference evidence="2" key="1">
    <citation type="submission" date="2022-07" db="EMBL/GenBank/DDBJ databases">
        <authorList>
            <person name="Macas J."/>
            <person name="Novak P."/>
            <person name="Neumann P."/>
        </authorList>
    </citation>
    <scope>NUCLEOTIDE SEQUENCE</scope>
</reference>
<evidence type="ECO:0000313" key="3">
    <source>
        <dbReference type="Proteomes" id="UP001152523"/>
    </source>
</evidence>
<sequence>MRFDNSIWQNLMKKERKKRTIKMEISLRAGCMAVFAVSGSVVLLSLKAHKHLMSDFMNKIEFEFGIVKGENEKKVRFLEEAEVLPSIGHDDHYPEKEKKKQASPSTNLRRGVVDDEKRFKSMPENWQALYRGIIQFRSLKRHNV</sequence>
<name>A0AAV0C844_9ASTE</name>
<dbReference type="Proteomes" id="UP001152523">
    <property type="component" value="Unassembled WGS sequence"/>
</dbReference>
<comment type="caution">
    <text evidence="2">The sequence shown here is derived from an EMBL/GenBank/DDBJ whole genome shotgun (WGS) entry which is preliminary data.</text>
</comment>
<protein>
    <submittedName>
        <fullName evidence="2">Uncharacterized protein</fullName>
    </submittedName>
</protein>
<dbReference type="PANTHER" id="PTHR33564">
    <property type="entry name" value="TRANSMEMBRANE PROTEIN"/>
    <property type="match status" value="1"/>
</dbReference>
<feature type="compositionally biased region" description="Basic and acidic residues" evidence="1">
    <location>
        <begin position="88"/>
        <end position="100"/>
    </location>
</feature>
<gene>
    <name evidence="2" type="ORF">CEPIT_LOCUS2718</name>
</gene>
<evidence type="ECO:0000313" key="2">
    <source>
        <dbReference type="EMBL" id="CAH9068332.1"/>
    </source>
</evidence>
<organism evidence="2 3">
    <name type="scientific">Cuscuta epithymum</name>
    <dbReference type="NCBI Taxonomy" id="186058"/>
    <lineage>
        <taxon>Eukaryota</taxon>
        <taxon>Viridiplantae</taxon>
        <taxon>Streptophyta</taxon>
        <taxon>Embryophyta</taxon>
        <taxon>Tracheophyta</taxon>
        <taxon>Spermatophyta</taxon>
        <taxon>Magnoliopsida</taxon>
        <taxon>eudicotyledons</taxon>
        <taxon>Gunneridae</taxon>
        <taxon>Pentapetalae</taxon>
        <taxon>asterids</taxon>
        <taxon>lamiids</taxon>
        <taxon>Solanales</taxon>
        <taxon>Convolvulaceae</taxon>
        <taxon>Cuscuteae</taxon>
        <taxon>Cuscuta</taxon>
        <taxon>Cuscuta subgen. Cuscuta</taxon>
    </lineage>
</organism>
<evidence type="ECO:0000256" key="1">
    <source>
        <dbReference type="SAM" id="MobiDB-lite"/>
    </source>
</evidence>
<dbReference type="EMBL" id="CAMAPF010000015">
    <property type="protein sequence ID" value="CAH9068332.1"/>
    <property type="molecule type" value="Genomic_DNA"/>
</dbReference>
<accession>A0AAV0C844</accession>
<proteinExistence type="predicted"/>
<feature type="region of interest" description="Disordered" evidence="1">
    <location>
        <begin position="88"/>
        <end position="110"/>
    </location>
</feature>